<dbReference type="PANTHER" id="PTHR30547">
    <property type="entry name" value="UNCHARACTERIZED PROTEIN YHCG-RELATED"/>
    <property type="match status" value="1"/>
</dbReference>
<sequence length="343" mass="38482">MANTELLKLYWSIGAAILERQAEDGWGAKVVDRLADDLRSEFPDMRGLSRRNLHYMRSVAECWPELEPFVQQPAAQLPWTHLLVLIDTLDTRSDREWYAAKAAEGGWSRQVLRLQITRRLRERVGAAPSNFTGQLPAPESDLAQQLTKDPYVFEFLDLDERSLERDVERALMDRLQETLLEFGRGFAFVGRQVHFEVDGDDFYVDLVLFHVEQLRYVVVELKIGRFKPDYAGQLGFYVAVVDDRLRRPTIHAPTVGILLCASRNDAVVRYSLANTTAPMAVANYTDQPSPDPAALHLPEPAELTAILDAPLAGHPGRTLGEALPDDNIDSAGSADLNDRDSAT</sequence>
<evidence type="ECO:0000256" key="1">
    <source>
        <dbReference type="SAM" id="MobiDB-lite"/>
    </source>
</evidence>
<dbReference type="Gene3D" id="3.40.1350.10">
    <property type="match status" value="1"/>
</dbReference>
<evidence type="ECO:0000313" key="4">
    <source>
        <dbReference type="EMBL" id="WAX58514.1"/>
    </source>
</evidence>
<dbReference type="Pfam" id="PF17761">
    <property type="entry name" value="DUF1016_N"/>
    <property type="match status" value="1"/>
</dbReference>
<dbReference type="InterPro" id="IPR041527">
    <property type="entry name" value="YhcG_N"/>
</dbReference>
<dbReference type="InterPro" id="IPR009362">
    <property type="entry name" value="YhcG_C"/>
</dbReference>
<dbReference type="EMBL" id="CP097463">
    <property type="protein sequence ID" value="WAX58514.1"/>
    <property type="molecule type" value="Genomic_DNA"/>
</dbReference>
<dbReference type="InterPro" id="IPR053148">
    <property type="entry name" value="PD-DEXK-like_domain"/>
</dbReference>
<proteinExistence type="predicted"/>
<gene>
    <name evidence="4" type="ORF">M6B22_07050</name>
</gene>
<feature type="domain" description="YhcG N-terminal" evidence="3">
    <location>
        <begin position="2"/>
        <end position="123"/>
    </location>
</feature>
<protein>
    <submittedName>
        <fullName evidence="4">PDDEXK nuclease domain-containing protein</fullName>
    </submittedName>
</protein>
<evidence type="ECO:0000313" key="5">
    <source>
        <dbReference type="Proteomes" id="UP001164693"/>
    </source>
</evidence>
<accession>A0ABY7K5A4</accession>
<keyword evidence="5" id="KW-1185">Reference proteome</keyword>
<name>A0ABY7K5A4_9ACTN</name>
<dbReference type="Pfam" id="PF06250">
    <property type="entry name" value="YhcG_C"/>
    <property type="match status" value="1"/>
</dbReference>
<feature type="domain" description="YhcG PDDEXK nuclease" evidence="2">
    <location>
        <begin position="144"/>
        <end position="293"/>
    </location>
</feature>
<dbReference type="InterPro" id="IPR011856">
    <property type="entry name" value="tRNA_endonuc-like_dom_sf"/>
</dbReference>
<organism evidence="4 5">
    <name type="scientific">Jatrophihabitans cynanchi</name>
    <dbReference type="NCBI Taxonomy" id="2944128"/>
    <lineage>
        <taxon>Bacteria</taxon>
        <taxon>Bacillati</taxon>
        <taxon>Actinomycetota</taxon>
        <taxon>Actinomycetes</taxon>
        <taxon>Jatrophihabitantales</taxon>
        <taxon>Jatrophihabitantaceae</taxon>
        <taxon>Jatrophihabitans</taxon>
    </lineage>
</organism>
<dbReference type="PANTHER" id="PTHR30547:SF0">
    <property type="entry name" value="BLR8175 PROTEIN"/>
    <property type="match status" value="1"/>
</dbReference>
<evidence type="ECO:0000259" key="2">
    <source>
        <dbReference type="Pfam" id="PF06250"/>
    </source>
</evidence>
<reference evidence="4" key="1">
    <citation type="submission" date="2022-05" db="EMBL/GenBank/DDBJ databases">
        <title>Jatrophihabitans sp. SB3-54 whole genome sequence.</title>
        <authorList>
            <person name="Suh M.K."/>
            <person name="Eom M.K."/>
            <person name="Kim J.S."/>
            <person name="Kim H.S."/>
            <person name="Do H.E."/>
            <person name="Shin Y.K."/>
            <person name="Lee J.-S."/>
        </authorList>
    </citation>
    <scope>NUCLEOTIDE SEQUENCE</scope>
    <source>
        <strain evidence="4">SB3-54</strain>
    </source>
</reference>
<feature type="region of interest" description="Disordered" evidence="1">
    <location>
        <begin position="315"/>
        <end position="343"/>
    </location>
</feature>
<evidence type="ECO:0000259" key="3">
    <source>
        <dbReference type="Pfam" id="PF17761"/>
    </source>
</evidence>
<dbReference type="Proteomes" id="UP001164693">
    <property type="component" value="Chromosome"/>
</dbReference>